<keyword evidence="8 10" id="KW-0472">Membrane</keyword>
<protein>
    <recommendedName>
        <fullName evidence="9">Multidrug-efflux transporter</fullName>
    </recommendedName>
</protein>
<dbReference type="PANTHER" id="PTHR43298:SF2">
    <property type="entry name" value="FMN_FAD EXPORTER YEEO-RELATED"/>
    <property type="match status" value="1"/>
</dbReference>
<feature type="transmembrane region" description="Helical" evidence="10">
    <location>
        <begin position="20"/>
        <end position="42"/>
    </location>
</feature>
<organism evidence="11 12">
    <name type="scientific">Pendulispora albinea</name>
    <dbReference type="NCBI Taxonomy" id="2741071"/>
    <lineage>
        <taxon>Bacteria</taxon>
        <taxon>Pseudomonadati</taxon>
        <taxon>Myxococcota</taxon>
        <taxon>Myxococcia</taxon>
        <taxon>Myxococcales</taxon>
        <taxon>Sorangiineae</taxon>
        <taxon>Pendulisporaceae</taxon>
        <taxon>Pendulispora</taxon>
    </lineage>
</organism>
<keyword evidence="2" id="KW-0813">Transport</keyword>
<reference evidence="11 12" key="1">
    <citation type="submission" date="2021-12" db="EMBL/GenBank/DDBJ databases">
        <title>Discovery of the Pendulisporaceae a myxobacterial family with distinct sporulation behavior and unique specialized metabolism.</title>
        <authorList>
            <person name="Garcia R."/>
            <person name="Popoff A."/>
            <person name="Bader C.D."/>
            <person name="Loehr J."/>
            <person name="Walesch S."/>
            <person name="Walt C."/>
            <person name="Boldt J."/>
            <person name="Bunk B."/>
            <person name="Haeckl F.J.F.P.J."/>
            <person name="Gunesch A.P."/>
            <person name="Birkelbach J."/>
            <person name="Nuebel U."/>
            <person name="Pietschmann T."/>
            <person name="Bach T."/>
            <person name="Mueller R."/>
        </authorList>
    </citation>
    <scope>NUCLEOTIDE SEQUENCE [LARGE SCALE GENOMIC DNA]</scope>
    <source>
        <strain evidence="11 12">MSr11954</strain>
    </source>
</reference>
<feature type="transmembrane region" description="Helical" evidence="10">
    <location>
        <begin position="406"/>
        <end position="426"/>
    </location>
</feature>
<evidence type="ECO:0000313" key="12">
    <source>
        <dbReference type="Proteomes" id="UP001370348"/>
    </source>
</evidence>
<evidence type="ECO:0000313" key="11">
    <source>
        <dbReference type="EMBL" id="WXB13217.1"/>
    </source>
</evidence>
<dbReference type="InterPro" id="IPR050222">
    <property type="entry name" value="MATE_MdtK"/>
</dbReference>
<evidence type="ECO:0000256" key="5">
    <source>
        <dbReference type="ARBA" id="ARBA00022692"/>
    </source>
</evidence>
<feature type="transmembrane region" description="Helical" evidence="10">
    <location>
        <begin position="152"/>
        <end position="173"/>
    </location>
</feature>
<keyword evidence="4" id="KW-1003">Cell membrane</keyword>
<proteinExistence type="predicted"/>
<feature type="transmembrane region" description="Helical" evidence="10">
    <location>
        <begin position="296"/>
        <end position="319"/>
    </location>
</feature>
<evidence type="ECO:0000256" key="2">
    <source>
        <dbReference type="ARBA" id="ARBA00022448"/>
    </source>
</evidence>
<comment type="subcellular location">
    <subcellularLocation>
        <location evidence="1">Cell membrane</location>
        <topology evidence="1">Multi-pass membrane protein</topology>
    </subcellularLocation>
</comment>
<dbReference type="RefSeq" id="WP_394822837.1">
    <property type="nucleotide sequence ID" value="NZ_CP089984.1"/>
</dbReference>
<feature type="transmembrane region" description="Helical" evidence="10">
    <location>
        <begin position="77"/>
        <end position="94"/>
    </location>
</feature>
<dbReference type="Proteomes" id="UP001370348">
    <property type="component" value="Chromosome"/>
</dbReference>
<keyword evidence="6 10" id="KW-1133">Transmembrane helix</keyword>
<evidence type="ECO:0000256" key="7">
    <source>
        <dbReference type="ARBA" id="ARBA00023065"/>
    </source>
</evidence>
<dbReference type="InterPro" id="IPR048279">
    <property type="entry name" value="MdtK-like"/>
</dbReference>
<evidence type="ECO:0000256" key="4">
    <source>
        <dbReference type="ARBA" id="ARBA00022475"/>
    </source>
</evidence>
<accession>A0ABZ2LR32</accession>
<dbReference type="NCBIfam" id="TIGR00797">
    <property type="entry name" value="matE"/>
    <property type="match status" value="1"/>
</dbReference>
<evidence type="ECO:0000256" key="9">
    <source>
        <dbReference type="ARBA" id="ARBA00031636"/>
    </source>
</evidence>
<feature type="transmembrane region" description="Helical" evidence="10">
    <location>
        <begin position="185"/>
        <end position="204"/>
    </location>
</feature>
<sequence length="466" mass="49668">MPQHWLPRSWKLFRDAIRGVPMDFTTAPINTAIVMLAIPMIMEMIMESIFALVDVFWVGHLGANAIASVGLTESMMMIIYSGAMGVSIGVMALVARRTGEKDPEGASRTAAQGIVLALAIALTIGLFGAIFAPDLLRIMGADDAVIATGSNFTRVMLGGNTTVFLLFLINAIFRGAGDAAQAMRVLWLGNILNIVLGPCFIFGVGPIPALGVTGAAVATNIGRGCAVLYQIYLLTNGGSKIAIGRKHLGIDFSVMASVLRLSGSVTLQMLITMTSYVGVMRILSTFGSAPLAGYTIGFRILMFAMLPSFGLSNAAATLVGQNLGAGHPERAEQSVWRACFINAGFLGVAGLFFLIGANFLVGLFTQDPEVLPYGVTYLRIITSGFLFYAFGMVLSQSFNGAGDTRTPTLINLFVFWILQLPLAWILSHHTGLGPSGVFITLALCFSVFAVISAILFRRGGWKRTQV</sequence>
<evidence type="ECO:0000256" key="1">
    <source>
        <dbReference type="ARBA" id="ARBA00004651"/>
    </source>
</evidence>
<dbReference type="PANTHER" id="PTHR43298">
    <property type="entry name" value="MULTIDRUG RESISTANCE PROTEIN NORM-RELATED"/>
    <property type="match status" value="1"/>
</dbReference>
<keyword evidence="5 10" id="KW-0812">Transmembrane</keyword>
<keyword evidence="3" id="KW-0050">Antiport</keyword>
<feature type="transmembrane region" description="Helical" evidence="10">
    <location>
        <begin position="114"/>
        <end position="132"/>
    </location>
</feature>
<keyword evidence="7" id="KW-0406">Ion transport</keyword>
<gene>
    <name evidence="11" type="ORF">LZC94_35905</name>
</gene>
<feature type="transmembrane region" description="Helical" evidence="10">
    <location>
        <begin position="340"/>
        <end position="364"/>
    </location>
</feature>
<dbReference type="CDD" id="cd13139">
    <property type="entry name" value="MATE_like_14"/>
    <property type="match status" value="1"/>
</dbReference>
<keyword evidence="12" id="KW-1185">Reference proteome</keyword>
<evidence type="ECO:0000256" key="3">
    <source>
        <dbReference type="ARBA" id="ARBA00022449"/>
    </source>
</evidence>
<name>A0ABZ2LR32_9BACT</name>
<feature type="transmembrane region" description="Helical" evidence="10">
    <location>
        <begin position="210"/>
        <end position="233"/>
    </location>
</feature>
<feature type="transmembrane region" description="Helical" evidence="10">
    <location>
        <begin position="254"/>
        <end position="276"/>
    </location>
</feature>
<feature type="transmembrane region" description="Helical" evidence="10">
    <location>
        <begin position="376"/>
        <end position="394"/>
    </location>
</feature>
<dbReference type="EMBL" id="CP089984">
    <property type="protein sequence ID" value="WXB13217.1"/>
    <property type="molecule type" value="Genomic_DNA"/>
</dbReference>
<evidence type="ECO:0000256" key="10">
    <source>
        <dbReference type="SAM" id="Phobius"/>
    </source>
</evidence>
<dbReference type="InterPro" id="IPR002528">
    <property type="entry name" value="MATE_fam"/>
</dbReference>
<feature type="transmembrane region" description="Helical" evidence="10">
    <location>
        <begin position="49"/>
        <end position="71"/>
    </location>
</feature>
<evidence type="ECO:0000256" key="6">
    <source>
        <dbReference type="ARBA" id="ARBA00022989"/>
    </source>
</evidence>
<dbReference type="Pfam" id="PF01554">
    <property type="entry name" value="MatE"/>
    <property type="match status" value="2"/>
</dbReference>
<evidence type="ECO:0000256" key="8">
    <source>
        <dbReference type="ARBA" id="ARBA00023136"/>
    </source>
</evidence>
<feature type="transmembrane region" description="Helical" evidence="10">
    <location>
        <begin position="432"/>
        <end position="456"/>
    </location>
</feature>
<dbReference type="PIRSF" id="PIRSF006603">
    <property type="entry name" value="DinF"/>
    <property type="match status" value="1"/>
</dbReference>